<dbReference type="Proteomes" id="UP000054359">
    <property type="component" value="Unassembled WGS sequence"/>
</dbReference>
<dbReference type="STRING" id="407821.A0A087TUN5"/>
<feature type="non-terminal residue" evidence="5">
    <location>
        <position position="58"/>
    </location>
</feature>
<keyword evidence="6" id="KW-1185">Reference proteome</keyword>
<dbReference type="GO" id="GO:0003723">
    <property type="term" value="F:RNA binding"/>
    <property type="evidence" value="ECO:0007669"/>
    <property type="project" value="TreeGrafter"/>
</dbReference>
<dbReference type="AlphaFoldDB" id="A0A087TUN5"/>
<dbReference type="InterPro" id="IPR027417">
    <property type="entry name" value="P-loop_NTPase"/>
</dbReference>
<dbReference type="GO" id="GO:0005524">
    <property type="term" value="F:ATP binding"/>
    <property type="evidence" value="ECO:0007669"/>
    <property type="project" value="UniProtKB-KW"/>
</dbReference>
<dbReference type="PANTHER" id="PTHR18934:SF99">
    <property type="entry name" value="ATP-DEPENDENT RNA HELICASE DHX37-RELATED"/>
    <property type="match status" value="1"/>
</dbReference>
<sequence length="58" mass="6625">MAQSLEEIKKRRESLPVFRAKRELLQAIYRNKTIILLGETACGKTTQIPQYMLEGGMA</sequence>
<protein>
    <submittedName>
        <fullName evidence="5">Putative pre-mRNA-splicing factor ATP-dependent RNA helicase</fullName>
    </submittedName>
</protein>
<evidence type="ECO:0000256" key="4">
    <source>
        <dbReference type="ARBA" id="ARBA00022840"/>
    </source>
</evidence>
<gene>
    <name evidence="5" type="ORF">X975_06061</name>
</gene>
<keyword evidence="4" id="KW-0067">ATP-binding</keyword>
<name>A0A087TUN5_STEMI</name>
<evidence type="ECO:0000256" key="1">
    <source>
        <dbReference type="ARBA" id="ARBA00022741"/>
    </source>
</evidence>
<accession>A0A087TUN5</accession>
<keyword evidence="2" id="KW-0378">Hydrolase</keyword>
<keyword evidence="1" id="KW-0547">Nucleotide-binding</keyword>
<dbReference type="GO" id="GO:0004386">
    <property type="term" value="F:helicase activity"/>
    <property type="evidence" value="ECO:0007669"/>
    <property type="project" value="UniProtKB-KW"/>
</dbReference>
<dbReference type="PANTHER" id="PTHR18934">
    <property type="entry name" value="ATP-DEPENDENT RNA HELICASE"/>
    <property type="match status" value="1"/>
</dbReference>
<proteinExistence type="predicted"/>
<evidence type="ECO:0000313" key="6">
    <source>
        <dbReference type="Proteomes" id="UP000054359"/>
    </source>
</evidence>
<dbReference type="GO" id="GO:0016787">
    <property type="term" value="F:hydrolase activity"/>
    <property type="evidence" value="ECO:0007669"/>
    <property type="project" value="UniProtKB-KW"/>
</dbReference>
<evidence type="ECO:0000256" key="2">
    <source>
        <dbReference type="ARBA" id="ARBA00022801"/>
    </source>
</evidence>
<dbReference type="Gene3D" id="3.40.50.300">
    <property type="entry name" value="P-loop containing nucleotide triphosphate hydrolases"/>
    <property type="match status" value="1"/>
</dbReference>
<evidence type="ECO:0000256" key="3">
    <source>
        <dbReference type="ARBA" id="ARBA00022806"/>
    </source>
</evidence>
<keyword evidence="3 5" id="KW-0347">Helicase</keyword>
<evidence type="ECO:0000313" key="5">
    <source>
        <dbReference type="EMBL" id="KFM68824.1"/>
    </source>
</evidence>
<reference evidence="5 6" key="1">
    <citation type="submission" date="2013-11" db="EMBL/GenBank/DDBJ databases">
        <title>Genome sequencing of Stegodyphus mimosarum.</title>
        <authorList>
            <person name="Bechsgaard J."/>
        </authorList>
    </citation>
    <scope>NUCLEOTIDE SEQUENCE [LARGE SCALE GENOMIC DNA]</scope>
</reference>
<dbReference type="EMBL" id="KK116807">
    <property type="protein sequence ID" value="KFM68824.1"/>
    <property type="molecule type" value="Genomic_DNA"/>
</dbReference>
<organism evidence="5 6">
    <name type="scientific">Stegodyphus mimosarum</name>
    <name type="common">African social velvet spider</name>
    <dbReference type="NCBI Taxonomy" id="407821"/>
    <lineage>
        <taxon>Eukaryota</taxon>
        <taxon>Metazoa</taxon>
        <taxon>Ecdysozoa</taxon>
        <taxon>Arthropoda</taxon>
        <taxon>Chelicerata</taxon>
        <taxon>Arachnida</taxon>
        <taxon>Araneae</taxon>
        <taxon>Araneomorphae</taxon>
        <taxon>Entelegynae</taxon>
        <taxon>Eresoidea</taxon>
        <taxon>Eresidae</taxon>
        <taxon>Stegodyphus</taxon>
    </lineage>
</organism>
<dbReference type="SUPFAM" id="SSF52540">
    <property type="entry name" value="P-loop containing nucleoside triphosphate hydrolases"/>
    <property type="match status" value="1"/>
</dbReference>
<dbReference type="OrthoDB" id="6418811at2759"/>